<sequence length="170" mass="19654">MLTDLLRRFPKRLVWKNLPISKNDEVIAFGVRSRRHGSTFSVQRPSFLIRMKLAGGVYLGPGDSYQLWDRRDIILSQVPPRLLMYKIPDRGHVTVFGTYSQNRYNDNPFVPFHWPGYETHTKLFGNFSSAILQDVAHIQVLINRESRYCRGIIFDYKNGAQRAGKLPPGC</sequence>
<name>A0ABR2V0Y4_9PEZI</name>
<proteinExistence type="predicted"/>
<organism evidence="1 2">
    <name type="scientific">Seiridium unicorne</name>
    <dbReference type="NCBI Taxonomy" id="138068"/>
    <lineage>
        <taxon>Eukaryota</taxon>
        <taxon>Fungi</taxon>
        <taxon>Dikarya</taxon>
        <taxon>Ascomycota</taxon>
        <taxon>Pezizomycotina</taxon>
        <taxon>Sordariomycetes</taxon>
        <taxon>Xylariomycetidae</taxon>
        <taxon>Amphisphaeriales</taxon>
        <taxon>Sporocadaceae</taxon>
        <taxon>Seiridium</taxon>
    </lineage>
</organism>
<evidence type="ECO:0000313" key="1">
    <source>
        <dbReference type="EMBL" id="KAK9420593.1"/>
    </source>
</evidence>
<reference evidence="1 2" key="1">
    <citation type="journal article" date="2024" name="J. Plant Pathol.">
        <title>Sequence and assembly of the genome of Seiridium unicorne, isolate CBS 538.82, causal agent of cypress canker disease.</title>
        <authorList>
            <person name="Scali E."/>
            <person name="Rocca G.D."/>
            <person name="Danti R."/>
            <person name="Garbelotto M."/>
            <person name="Barberini S."/>
            <person name="Baroncelli R."/>
            <person name="Emiliani G."/>
        </authorList>
    </citation>
    <scope>NUCLEOTIDE SEQUENCE [LARGE SCALE GENOMIC DNA]</scope>
    <source>
        <strain evidence="1 2">BM-138-508</strain>
    </source>
</reference>
<protein>
    <submittedName>
        <fullName evidence="1">Heterokaryon incompatibility domain-containing protein</fullName>
    </submittedName>
</protein>
<dbReference type="Proteomes" id="UP001408356">
    <property type="component" value="Unassembled WGS sequence"/>
</dbReference>
<comment type="caution">
    <text evidence="1">The sequence shown here is derived from an EMBL/GenBank/DDBJ whole genome shotgun (WGS) entry which is preliminary data.</text>
</comment>
<gene>
    <name evidence="1" type="ORF">SUNI508_06333</name>
</gene>
<keyword evidence="2" id="KW-1185">Reference proteome</keyword>
<evidence type="ECO:0000313" key="2">
    <source>
        <dbReference type="Proteomes" id="UP001408356"/>
    </source>
</evidence>
<dbReference type="EMBL" id="JARVKF010000224">
    <property type="protein sequence ID" value="KAK9420593.1"/>
    <property type="molecule type" value="Genomic_DNA"/>
</dbReference>
<accession>A0ABR2V0Y4</accession>